<dbReference type="GO" id="GO:0031419">
    <property type="term" value="F:cobalamin binding"/>
    <property type="evidence" value="ECO:0007669"/>
    <property type="project" value="InterPro"/>
</dbReference>
<organism evidence="7 8">
    <name type="scientific">Citroniella saccharovorans</name>
    <dbReference type="NCBI Taxonomy" id="2053367"/>
    <lineage>
        <taxon>Bacteria</taxon>
        <taxon>Bacillati</taxon>
        <taxon>Bacillota</taxon>
        <taxon>Tissierellia</taxon>
        <taxon>Tissierellales</taxon>
        <taxon>Peptoniphilaceae</taxon>
        <taxon>Citroniella</taxon>
    </lineage>
</organism>
<dbReference type="InterPro" id="IPR036724">
    <property type="entry name" value="Cobalamin-bd_sf"/>
</dbReference>
<evidence type="ECO:0000259" key="4">
    <source>
        <dbReference type="PROSITE" id="PS50972"/>
    </source>
</evidence>
<dbReference type="InterPro" id="IPR003759">
    <property type="entry name" value="Cbl-bd_cap"/>
</dbReference>
<feature type="domain" description="B12-binding N-terminal" evidence="6">
    <location>
        <begin position="1"/>
        <end position="91"/>
    </location>
</feature>
<accession>A0AAW9MN27</accession>
<protein>
    <submittedName>
        <fullName evidence="7">Corrinoid protein</fullName>
    </submittedName>
</protein>
<feature type="domain" description="B12-binding" evidence="5">
    <location>
        <begin position="91"/>
        <end position="216"/>
    </location>
</feature>
<dbReference type="GO" id="GO:0005829">
    <property type="term" value="C:cytosol"/>
    <property type="evidence" value="ECO:0007669"/>
    <property type="project" value="TreeGrafter"/>
</dbReference>
<dbReference type="GO" id="GO:0046653">
    <property type="term" value="P:tetrahydrofolate metabolic process"/>
    <property type="evidence" value="ECO:0007669"/>
    <property type="project" value="TreeGrafter"/>
</dbReference>
<dbReference type="InterPro" id="IPR006158">
    <property type="entry name" value="Cobalamin-bd"/>
</dbReference>
<dbReference type="Proteomes" id="UP001357733">
    <property type="component" value="Unassembled WGS sequence"/>
</dbReference>
<dbReference type="RefSeq" id="WP_324619018.1">
    <property type="nucleotide sequence ID" value="NZ_JAYKOT010000003.1"/>
</dbReference>
<feature type="domain" description="Pterin-binding" evidence="4">
    <location>
        <begin position="1"/>
        <end position="216"/>
    </location>
</feature>
<dbReference type="PROSITE" id="PS51337">
    <property type="entry name" value="B12_BINDING_NTER"/>
    <property type="match status" value="1"/>
</dbReference>
<comment type="caution">
    <text evidence="7">The sequence shown here is derived from an EMBL/GenBank/DDBJ whole genome shotgun (WGS) entry which is preliminary data.</text>
</comment>
<dbReference type="GO" id="GO:0008705">
    <property type="term" value="F:methionine synthase activity"/>
    <property type="evidence" value="ECO:0007669"/>
    <property type="project" value="TreeGrafter"/>
</dbReference>
<comment type="similarity">
    <text evidence="1">Belongs to the methylamine corrinoid protein family.</text>
</comment>
<dbReference type="GO" id="GO:0050667">
    <property type="term" value="P:homocysteine metabolic process"/>
    <property type="evidence" value="ECO:0007669"/>
    <property type="project" value="TreeGrafter"/>
</dbReference>
<evidence type="ECO:0000259" key="6">
    <source>
        <dbReference type="PROSITE" id="PS51337"/>
    </source>
</evidence>
<dbReference type="InterPro" id="IPR050554">
    <property type="entry name" value="Met_Synthase/Corrinoid"/>
</dbReference>
<dbReference type="SUPFAM" id="SSF52242">
    <property type="entry name" value="Cobalamin (vitamin B12)-binding domain"/>
    <property type="match status" value="1"/>
</dbReference>
<dbReference type="SMART" id="SM01018">
    <property type="entry name" value="B12-binding_2"/>
    <property type="match status" value="1"/>
</dbReference>
<evidence type="ECO:0000259" key="5">
    <source>
        <dbReference type="PROSITE" id="PS51332"/>
    </source>
</evidence>
<sequence>MEKQEYMEKFSDYVVDMEEEEIEKLAIDYIEEGYDAFDAIMEGLIPGMDRVSVLFEEEEYFVTDLLLCSDSMYAALNVLKPHIKEEKLTKKTKGVIGVIQGDTHDIGKNLVKIMMEAGGFEMVDLGRDVPVEEFVNAVVNDEDIEFVCLSTLMTTTMPGMKAVIEGLEEKGVRDRVKVMIGGGPISRKFAEQIGADLYTVNAVEAVKGIKELLSGK</sequence>
<evidence type="ECO:0000313" key="7">
    <source>
        <dbReference type="EMBL" id="MEB3428948.1"/>
    </source>
</evidence>
<dbReference type="PROSITE" id="PS51332">
    <property type="entry name" value="B12_BINDING"/>
    <property type="match status" value="1"/>
</dbReference>
<proteinExistence type="inferred from homology"/>
<dbReference type="Gene3D" id="3.40.50.280">
    <property type="entry name" value="Cobalamin-binding domain"/>
    <property type="match status" value="1"/>
</dbReference>
<dbReference type="EMBL" id="JAYKOT010000003">
    <property type="protein sequence ID" value="MEB3428948.1"/>
    <property type="molecule type" value="Genomic_DNA"/>
</dbReference>
<evidence type="ECO:0000256" key="2">
    <source>
        <dbReference type="ARBA" id="ARBA00022723"/>
    </source>
</evidence>
<evidence type="ECO:0000313" key="8">
    <source>
        <dbReference type="Proteomes" id="UP001357733"/>
    </source>
</evidence>
<reference evidence="7 8" key="1">
    <citation type="submission" date="2024-01" db="EMBL/GenBank/DDBJ databases">
        <title>Complete genome sequence of Citroniella saccharovorans strain M6.X9, isolated from human fecal sample.</title>
        <authorList>
            <person name="Cheng G."/>
            <person name="Westerholm M."/>
            <person name="Schnurer A."/>
        </authorList>
    </citation>
    <scope>NUCLEOTIDE SEQUENCE [LARGE SCALE GENOMIC DNA]</scope>
    <source>
        <strain evidence="7 8">DSM 29873</strain>
    </source>
</reference>
<dbReference type="PANTHER" id="PTHR45833">
    <property type="entry name" value="METHIONINE SYNTHASE"/>
    <property type="match status" value="1"/>
</dbReference>
<dbReference type="InterPro" id="IPR000489">
    <property type="entry name" value="Pterin-binding_dom"/>
</dbReference>
<dbReference type="Pfam" id="PF02310">
    <property type="entry name" value="B12-binding"/>
    <property type="match status" value="1"/>
</dbReference>
<gene>
    <name evidence="7" type="ORF">VLK81_02725</name>
</gene>
<dbReference type="Gene3D" id="1.10.1240.10">
    <property type="entry name" value="Methionine synthase domain"/>
    <property type="match status" value="1"/>
</dbReference>
<evidence type="ECO:0000256" key="3">
    <source>
        <dbReference type="ARBA" id="ARBA00023285"/>
    </source>
</evidence>
<dbReference type="InterPro" id="IPR036594">
    <property type="entry name" value="Meth_synthase_dom"/>
</dbReference>
<dbReference type="SUPFAM" id="SSF47644">
    <property type="entry name" value="Methionine synthase domain"/>
    <property type="match status" value="1"/>
</dbReference>
<dbReference type="FunFam" id="3.40.50.280:FF:000003">
    <property type="entry name" value="Dimethylamine methyltransferase corrinoid protein"/>
    <property type="match status" value="1"/>
</dbReference>
<keyword evidence="8" id="KW-1185">Reference proteome</keyword>
<keyword evidence="2" id="KW-0479">Metal-binding</keyword>
<dbReference type="Pfam" id="PF02607">
    <property type="entry name" value="B12-binding_2"/>
    <property type="match status" value="1"/>
</dbReference>
<dbReference type="AlphaFoldDB" id="A0AAW9MN27"/>
<name>A0AAW9MN27_9FIRM</name>
<dbReference type="PANTHER" id="PTHR45833:SF1">
    <property type="entry name" value="METHIONINE SYNTHASE"/>
    <property type="match status" value="1"/>
</dbReference>
<evidence type="ECO:0000256" key="1">
    <source>
        <dbReference type="ARBA" id="ARBA00010854"/>
    </source>
</evidence>
<dbReference type="PROSITE" id="PS50972">
    <property type="entry name" value="PTERIN_BINDING"/>
    <property type="match status" value="1"/>
</dbReference>
<dbReference type="GO" id="GO:0046872">
    <property type="term" value="F:metal ion binding"/>
    <property type="evidence" value="ECO:0007669"/>
    <property type="project" value="UniProtKB-KW"/>
</dbReference>
<dbReference type="CDD" id="cd02070">
    <property type="entry name" value="corrinoid_protein_B12-BD"/>
    <property type="match status" value="1"/>
</dbReference>
<keyword evidence="3" id="KW-0170">Cobalt</keyword>